<dbReference type="Gene3D" id="1.10.530.10">
    <property type="match status" value="1"/>
</dbReference>
<comment type="caution">
    <text evidence="3">The sequence shown here is derived from an EMBL/GenBank/DDBJ whole genome shotgun (WGS) entry which is preliminary data.</text>
</comment>
<dbReference type="InterPro" id="IPR023346">
    <property type="entry name" value="Lysozyme-like_dom_sf"/>
</dbReference>
<accession>A0A9X1HYX1</accession>
<organism evidence="3 4">
    <name type="scientific">Fulvivirga sedimenti</name>
    <dbReference type="NCBI Taxonomy" id="2879465"/>
    <lineage>
        <taxon>Bacteria</taxon>
        <taxon>Pseudomonadati</taxon>
        <taxon>Bacteroidota</taxon>
        <taxon>Cytophagia</taxon>
        <taxon>Cytophagales</taxon>
        <taxon>Fulvivirgaceae</taxon>
        <taxon>Fulvivirga</taxon>
    </lineage>
</organism>
<reference evidence="3" key="1">
    <citation type="submission" date="2021-09" db="EMBL/GenBank/DDBJ databases">
        <title>Fulvivirga sp. isolated from coastal sediment.</title>
        <authorList>
            <person name="Yu H."/>
        </authorList>
    </citation>
    <scope>NUCLEOTIDE SEQUENCE</scope>
    <source>
        <strain evidence="3">1062</strain>
    </source>
</reference>
<dbReference type="RefSeq" id="WP_225700101.1">
    <property type="nucleotide sequence ID" value="NZ_JAIXNE010000012.1"/>
</dbReference>
<dbReference type="AlphaFoldDB" id="A0A9X1HYX1"/>
<evidence type="ECO:0000313" key="3">
    <source>
        <dbReference type="EMBL" id="MCA6079242.1"/>
    </source>
</evidence>
<dbReference type="InterPro" id="IPR008258">
    <property type="entry name" value="Transglycosylase_SLT_dom_1"/>
</dbReference>
<gene>
    <name evidence="3" type="ORF">LDX50_30515</name>
</gene>
<dbReference type="PANTHER" id="PTHR37423:SF2">
    <property type="entry name" value="MEMBRANE-BOUND LYTIC MUREIN TRANSGLYCOSYLASE C"/>
    <property type="match status" value="1"/>
</dbReference>
<proteinExistence type="inferred from homology"/>
<evidence type="ECO:0000256" key="1">
    <source>
        <dbReference type="ARBA" id="ARBA00007734"/>
    </source>
</evidence>
<evidence type="ECO:0000259" key="2">
    <source>
        <dbReference type="Pfam" id="PF01464"/>
    </source>
</evidence>
<evidence type="ECO:0000313" key="4">
    <source>
        <dbReference type="Proteomes" id="UP001139409"/>
    </source>
</evidence>
<protein>
    <submittedName>
        <fullName evidence="3">Lytic transglycosylase domain-containing protein</fullName>
    </submittedName>
</protein>
<dbReference type="Pfam" id="PF01464">
    <property type="entry name" value="SLT"/>
    <property type="match status" value="1"/>
</dbReference>
<keyword evidence="4" id="KW-1185">Reference proteome</keyword>
<feature type="domain" description="Transglycosylase SLT" evidence="2">
    <location>
        <begin position="112"/>
        <end position="212"/>
    </location>
</feature>
<dbReference type="Proteomes" id="UP001139409">
    <property type="component" value="Unassembled WGS sequence"/>
</dbReference>
<sequence length="319" mass="36883">MKYFPHAISLLALAVAIGYVQYNESKPAPAQDKKIGFYKVENPPAGEYAGYLNAVSLDLPEKLTFAGEEVPLDVPDVRERLDRELHINTYWHSSTIFLIKHAHRWMPQIEQILKENGIPEDFKYLTAIESGFVNAVSPKQAVGFWQILSTSGKEYGLEITKEVDERYDPLKSTEAACQYLKKAYNKFGSWTSAAASYNRGMAGLQRAMDDQKVDSYYDLLLNDETSRYVFRILAAKEIIEHPDKYGFNIDKQHLYDQEHLRYVEVDEDIDDLVKFAKDQGINYKLLKRHNPWLRQDHLKVRKNKTYKIAIPDQTLEARP</sequence>
<dbReference type="EMBL" id="JAIXNE010000012">
    <property type="protein sequence ID" value="MCA6079242.1"/>
    <property type="molecule type" value="Genomic_DNA"/>
</dbReference>
<dbReference type="PANTHER" id="PTHR37423">
    <property type="entry name" value="SOLUBLE LYTIC MUREIN TRANSGLYCOSYLASE-RELATED"/>
    <property type="match status" value="1"/>
</dbReference>
<name>A0A9X1HYX1_9BACT</name>
<dbReference type="SUPFAM" id="SSF53955">
    <property type="entry name" value="Lysozyme-like"/>
    <property type="match status" value="1"/>
</dbReference>
<comment type="similarity">
    <text evidence="1">Belongs to the transglycosylase Slt family.</text>
</comment>
<dbReference type="CDD" id="cd16894">
    <property type="entry name" value="MltD-like"/>
    <property type="match status" value="1"/>
</dbReference>